<dbReference type="Proteomes" id="UP001165060">
    <property type="component" value="Unassembled WGS sequence"/>
</dbReference>
<gene>
    <name evidence="3" type="ORF">TeGR_g11365</name>
</gene>
<dbReference type="InterPro" id="IPR023214">
    <property type="entry name" value="HAD_sf"/>
</dbReference>
<evidence type="ECO:0000256" key="1">
    <source>
        <dbReference type="ARBA" id="ARBA00022842"/>
    </source>
</evidence>
<reference evidence="3 4" key="1">
    <citation type="journal article" date="2023" name="Commun. Biol.">
        <title>Genome analysis of Parmales, the sister group of diatoms, reveals the evolutionary specialization of diatoms from phago-mixotrophs to photoautotrophs.</title>
        <authorList>
            <person name="Ban H."/>
            <person name="Sato S."/>
            <person name="Yoshikawa S."/>
            <person name="Yamada K."/>
            <person name="Nakamura Y."/>
            <person name="Ichinomiya M."/>
            <person name="Sato N."/>
            <person name="Blanc-Mathieu R."/>
            <person name="Endo H."/>
            <person name="Kuwata A."/>
            <person name="Ogata H."/>
        </authorList>
    </citation>
    <scope>NUCLEOTIDE SEQUENCE [LARGE SCALE GENOMIC DNA]</scope>
</reference>
<accession>A0ABQ6MNH6</accession>
<dbReference type="PANTHER" id="PTHR24093:SF506">
    <property type="entry name" value="CATION-TRANSPORTING ATPASE PMA1"/>
    <property type="match status" value="1"/>
</dbReference>
<dbReference type="InterPro" id="IPR023299">
    <property type="entry name" value="ATPase_P-typ_cyto_dom_N"/>
</dbReference>
<comment type="caution">
    <text evidence="3">The sequence shown here is derived from an EMBL/GenBank/DDBJ whole genome shotgun (WGS) entry which is preliminary data.</text>
</comment>
<dbReference type="Gene3D" id="3.40.50.1000">
    <property type="entry name" value="HAD superfamily/HAD-like"/>
    <property type="match status" value="1"/>
</dbReference>
<dbReference type="PANTHER" id="PTHR24093">
    <property type="entry name" value="CATION TRANSPORTING ATPASE"/>
    <property type="match status" value="1"/>
</dbReference>
<keyword evidence="4" id="KW-1185">Reference proteome</keyword>
<dbReference type="InterPro" id="IPR036412">
    <property type="entry name" value="HAD-like_sf"/>
</dbReference>
<evidence type="ECO:0000313" key="3">
    <source>
        <dbReference type="EMBL" id="GMI29103.1"/>
    </source>
</evidence>
<keyword evidence="1" id="KW-0460">Magnesium</keyword>
<organism evidence="3 4">
    <name type="scientific">Tetraparma gracilis</name>
    <dbReference type="NCBI Taxonomy" id="2962635"/>
    <lineage>
        <taxon>Eukaryota</taxon>
        <taxon>Sar</taxon>
        <taxon>Stramenopiles</taxon>
        <taxon>Ochrophyta</taxon>
        <taxon>Bolidophyceae</taxon>
        <taxon>Parmales</taxon>
        <taxon>Triparmaceae</taxon>
        <taxon>Tetraparma</taxon>
    </lineage>
</organism>
<sequence length="645" mass="68829">MDGLSAILKATAPPVPAASAAARDALIKSVFCTSRPTWADPELADTLQSSTEPVAVVIPSPAATSLTKETPAHELQRGDLVLVRRHEVILGDILLLSGINCKVSTGSASEVVVHGACDEAHWEEAVAAYELSAVYADKANFIVKAGCVIEEVEPGTIGVLLAAYPDSIEGQKAASSPPPPPAPRGGDASPALQKDLNALFSTSGLALKDVVKKFTDVCGTVDETKLTVLFDKTGVLSTNSLEVFALSSCRVGVDGEPTSFDTMHHSTLDPKFLVSCLRAMAVCSAEENSPTTRCMKKYIEECEPELNFDHAPLITTSPPPPLGVRPFTRRYKMSAVAHAKESHRGVSTDFDPVTTGSDFVCFMGAPEKILEHCCEILVDDTQAHGAVVEELTDERREEIRDEYERLSHEGMRIMALLETMKDNEAIFWGTHDWTFLCTVALIDPPREEAAEVMQNLVGDLGCKVVMCTGDHPLTARAFAERVGIPGAGTQTCVCEDPAELESCSTDTVVFARMNPAQKVDVAKWVKEKHGGKLLYVGDGDNDRLAMEMEADLAIASAPSSSRLTKAAADALLTEGDLHGVLGLVKLAREGGHKVKPRAAPAPAPAPQTTVTYPSPKRLSQKPPKVEASPPVQQVDGNMGCTCTVS</sequence>
<dbReference type="Gene3D" id="3.40.1110.10">
    <property type="entry name" value="Calcium-transporting ATPase, cytoplasmic domain N"/>
    <property type="match status" value="1"/>
</dbReference>
<dbReference type="PRINTS" id="PR00119">
    <property type="entry name" value="CATATPASE"/>
</dbReference>
<evidence type="ECO:0000313" key="4">
    <source>
        <dbReference type="Proteomes" id="UP001165060"/>
    </source>
</evidence>
<dbReference type="Pfam" id="PF13246">
    <property type="entry name" value="Cation_ATPase"/>
    <property type="match status" value="1"/>
</dbReference>
<dbReference type="SUPFAM" id="SSF81660">
    <property type="entry name" value="Metal cation-transporting ATPase, ATP-binding domain N"/>
    <property type="match status" value="1"/>
</dbReference>
<name>A0ABQ6MNH6_9STRA</name>
<feature type="compositionally biased region" description="Polar residues" evidence="2">
    <location>
        <begin position="630"/>
        <end position="645"/>
    </location>
</feature>
<dbReference type="EMBL" id="BRYB01000387">
    <property type="protein sequence ID" value="GMI29103.1"/>
    <property type="molecule type" value="Genomic_DNA"/>
</dbReference>
<protein>
    <submittedName>
        <fullName evidence="3">Uncharacterized protein</fullName>
    </submittedName>
</protein>
<feature type="region of interest" description="Disordered" evidence="2">
    <location>
        <begin position="592"/>
        <end position="645"/>
    </location>
</feature>
<proteinExistence type="predicted"/>
<dbReference type="SUPFAM" id="SSF56784">
    <property type="entry name" value="HAD-like"/>
    <property type="match status" value="1"/>
</dbReference>
<evidence type="ECO:0000256" key="2">
    <source>
        <dbReference type="SAM" id="MobiDB-lite"/>
    </source>
</evidence>
<feature type="region of interest" description="Disordered" evidence="2">
    <location>
        <begin position="170"/>
        <end position="189"/>
    </location>
</feature>